<accession>A0AAD4XBM5</accession>
<evidence type="ECO:0000259" key="1">
    <source>
        <dbReference type="Pfam" id="PF00888"/>
    </source>
</evidence>
<feature type="domain" description="Cullin N-terminal" evidence="1">
    <location>
        <begin position="41"/>
        <end position="134"/>
    </location>
</feature>
<organism evidence="2 3">
    <name type="scientific">Papaver atlanticum</name>
    <dbReference type="NCBI Taxonomy" id="357466"/>
    <lineage>
        <taxon>Eukaryota</taxon>
        <taxon>Viridiplantae</taxon>
        <taxon>Streptophyta</taxon>
        <taxon>Embryophyta</taxon>
        <taxon>Tracheophyta</taxon>
        <taxon>Spermatophyta</taxon>
        <taxon>Magnoliopsida</taxon>
        <taxon>Ranunculales</taxon>
        <taxon>Papaveraceae</taxon>
        <taxon>Papaveroideae</taxon>
        <taxon>Papaver</taxon>
    </lineage>
</organism>
<dbReference type="GO" id="GO:0006511">
    <property type="term" value="P:ubiquitin-dependent protein catabolic process"/>
    <property type="evidence" value="ECO:0007669"/>
    <property type="project" value="InterPro"/>
</dbReference>
<comment type="caution">
    <text evidence="2">The sequence shown here is derived from an EMBL/GenBank/DDBJ whole genome shotgun (WGS) entry which is preliminary data.</text>
</comment>
<reference evidence="2" key="1">
    <citation type="submission" date="2022-04" db="EMBL/GenBank/DDBJ databases">
        <title>A functionally conserved STORR gene fusion in Papaver species that diverged 16.8 million years ago.</title>
        <authorList>
            <person name="Catania T."/>
        </authorList>
    </citation>
    <scope>NUCLEOTIDE SEQUENCE</scope>
    <source>
        <strain evidence="2">S-188037</strain>
    </source>
</reference>
<dbReference type="EMBL" id="JAJJMB010012336">
    <property type="protein sequence ID" value="KAI3878001.1"/>
    <property type="molecule type" value="Genomic_DNA"/>
</dbReference>
<gene>
    <name evidence="2" type="ORF">MKW98_008278</name>
</gene>
<dbReference type="PANTHER" id="PTHR11932">
    <property type="entry name" value="CULLIN"/>
    <property type="match status" value="1"/>
</dbReference>
<dbReference type="Proteomes" id="UP001202328">
    <property type="component" value="Unassembled WGS sequence"/>
</dbReference>
<sequence>MLCVYFQFSKLGYNLYQENIGNFNIFTCISLRSSAQENRSVSGSQEHMFIKKVIDLHENYVTTCFAGYTLFHKALKEVFDVFWNKVSAGSSSAEPLSNFSNNILKKGGSEKLGDDVIEVTLDKEKAFLSFCSGRALMMIVKGVSCRH</sequence>
<dbReference type="Gene3D" id="1.20.1310.10">
    <property type="entry name" value="Cullin Repeats"/>
    <property type="match status" value="1"/>
</dbReference>
<evidence type="ECO:0000313" key="3">
    <source>
        <dbReference type="Proteomes" id="UP001202328"/>
    </source>
</evidence>
<dbReference type="Pfam" id="PF00888">
    <property type="entry name" value="Cullin"/>
    <property type="match status" value="1"/>
</dbReference>
<dbReference type="InterPro" id="IPR045093">
    <property type="entry name" value="Cullin"/>
</dbReference>
<evidence type="ECO:0000313" key="2">
    <source>
        <dbReference type="EMBL" id="KAI3878001.1"/>
    </source>
</evidence>
<protein>
    <recommendedName>
        <fullName evidence="1">Cullin N-terminal domain-containing protein</fullName>
    </recommendedName>
</protein>
<keyword evidence="3" id="KW-1185">Reference proteome</keyword>
<proteinExistence type="predicted"/>
<dbReference type="AlphaFoldDB" id="A0AAD4XBM5"/>
<dbReference type="InterPro" id="IPR001373">
    <property type="entry name" value="Cullin_N"/>
</dbReference>
<name>A0AAD4XBM5_9MAGN</name>
<dbReference type="GO" id="GO:0031625">
    <property type="term" value="F:ubiquitin protein ligase binding"/>
    <property type="evidence" value="ECO:0007669"/>
    <property type="project" value="InterPro"/>
</dbReference>